<name>A0A4Y2TXL5_ARAVE</name>
<gene>
    <name evidence="2" type="primary">pol_2457</name>
    <name evidence="2" type="ORF">AVEN_239748_1</name>
</gene>
<dbReference type="SUPFAM" id="SSF56672">
    <property type="entry name" value="DNA/RNA polymerases"/>
    <property type="match status" value="1"/>
</dbReference>
<keyword evidence="3" id="KW-1185">Reference proteome</keyword>
<sequence>MKEEARHFTAFLTHSGHFQWKVLPFGMKNAGSTFQRSMDKALAPHREYCRSYIDVAFYSQSWCDHLLHIDSFFRSLREVGLAVNLEKCAFGQKRVKFLGHIVGSGQHSPDPQKAEVLRNLSRPSTKKELRSFLGLASYYWDYIPNFSDCFAANRSRQKKGTKCPSLVS</sequence>
<dbReference type="Gene3D" id="3.30.70.270">
    <property type="match status" value="2"/>
</dbReference>
<organism evidence="2 3">
    <name type="scientific">Araneus ventricosus</name>
    <name type="common">Orbweaver spider</name>
    <name type="synonym">Epeira ventricosa</name>
    <dbReference type="NCBI Taxonomy" id="182803"/>
    <lineage>
        <taxon>Eukaryota</taxon>
        <taxon>Metazoa</taxon>
        <taxon>Ecdysozoa</taxon>
        <taxon>Arthropoda</taxon>
        <taxon>Chelicerata</taxon>
        <taxon>Arachnida</taxon>
        <taxon>Araneae</taxon>
        <taxon>Araneomorphae</taxon>
        <taxon>Entelegynae</taxon>
        <taxon>Araneoidea</taxon>
        <taxon>Araneidae</taxon>
        <taxon>Araneus</taxon>
    </lineage>
</organism>
<evidence type="ECO:0000259" key="1">
    <source>
        <dbReference type="Pfam" id="PF00078"/>
    </source>
</evidence>
<proteinExistence type="predicted"/>
<dbReference type="OrthoDB" id="6437143at2759"/>
<reference evidence="2 3" key="1">
    <citation type="journal article" date="2019" name="Sci. Rep.">
        <title>Orb-weaving spider Araneus ventricosus genome elucidates the spidroin gene catalogue.</title>
        <authorList>
            <person name="Kono N."/>
            <person name="Nakamura H."/>
            <person name="Ohtoshi R."/>
            <person name="Moran D.A.P."/>
            <person name="Shinohara A."/>
            <person name="Yoshida Y."/>
            <person name="Fujiwara M."/>
            <person name="Mori M."/>
            <person name="Tomita M."/>
            <person name="Arakawa K."/>
        </authorList>
    </citation>
    <scope>NUCLEOTIDE SEQUENCE [LARGE SCALE GENOMIC DNA]</scope>
</reference>
<comment type="caution">
    <text evidence="2">The sequence shown here is derived from an EMBL/GenBank/DDBJ whole genome shotgun (WGS) entry which is preliminary data.</text>
</comment>
<dbReference type="GO" id="GO:0071897">
    <property type="term" value="P:DNA biosynthetic process"/>
    <property type="evidence" value="ECO:0007669"/>
    <property type="project" value="UniProtKB-ARBA"/>
</dbReference>
<dbReference type="AlphaFoldDB" id="A0A4Y2TXL5"/>
<evidence type="ECO:0000313" key="2">
    <source>
        <dbReference type="EMBL" id="GBO04190.1"/>
    </source>
</evidence>
<dbReference type="EMBL" id="BGPR01031235">
    <property type="protein sequence ID" value="GBO04190.1"/>
    <property type="molecule type" value="Genomic_DNA"/>
</dbReference>
<dbReference type="CDD" id="cd01647">
    <property type="entry name" value="RT_LTR"/>
    <property type="match status" value="1"/>
</dbReference>
<feature type="domain" description="Reverse transcriptase" evidence="1">
    <location>
        <begin position="2"/>
        <end position="102"/>
    </location>
</feature>
<dbReference type="PANTHER" id="PTHR33064:SF29">
    <property type="entry name" value="PEPTIDASE A2 DOMAIN-CONTAINING PROTEIN-RELATED"/>
    <property type="match status" value="1"/>
</dbReference>
<dbReference type="Pfam" id="PF00078">
    <property type="entry name" value="RVT_1"/>
    <property type="match status" value="1"/>
</dbReference>
<dbReference type="InterPro" id="IPR043502">
    <property type="entry name" value="DNA/RNA_pol_sf"/>
</dbReference>
<dbReference type="InterPro" id="IPR000477">
    <property type="entry name" value="RT_dom"/>
</dbReference>
<dbReference type="InterPro" id="IPR051320">
    <property type="entry name" value="Viral_Replic_Matur_Polypro"/>
</dbReference>
<evidence type="ECO:0000313" key="3">
    <source>
        <dbReference type="Proteomes" id="UP000499080"/>
    </source>
</evidence>
<dbReference type="InterPro" id="IPR043128">
    <property type="entry name" value="Rev_trsase/Diguanyl_cyclase"/>
</dbReference>
<dbReference type="Gene3D" id="3.10.10.10">
    <property type="entry name" value="HIV Type 1 Reverse Transcriptase, subunit A, domain 1"/>
    <property type="match status" value="1"/>
</dbReference>
<dbReference type="Proteomes" id="UP000499080">
    <property type="component" value="Unassembled WGS sequence"/>
</dbReference>
<dbReference type="PANTHER" id="PTHR33064">
    <property type="entry name" value="POL PROTEIN"/>
    <property type="match status" value="1"/>
</dbReference>
<protein>
    <submittedName>
        <fullName evidence="2">Retrovirus-related Pol polyprotein from transposon 297</fullName>
    </submittedName>
</protein>
<accession>A0A4Y2TXL5</accession>